<sequence>MRISMAAVLASTLAGLIWSTLPAQARNYRYCLYEHNDTASDCAYDTYAQCAASASGRVAYCNINPMYTEPAKRPRHRRKPPRDY</sequence>
<accession>A0A090MMD8</accession>
<reference evidence="2 3" key="1">
    <citation type="journal article" date="2014" name="Genome Announc.">
        <title>Genome Sequence of Afipia felis Strain 76713, Isolated in Hospital Water Using an Amoeba Co-Culture Procedure.</title>
        <authorList>
            <person name="Benamar S."/>
            <person name="La Scola B."/>
            <person name="Croce O."/>
        </authorList>
    </citation>
    <scope>NUCLEOTIDE SEQUENCE [LARGE SCALE GENOMIC DNA]</scope>
    <source>
        <strain evidence="2 3">76713</strain>
    </source>
</reference>
<evidence type="ECO:0008006" key="4">
    <source>
        <dbReference type="Google" id="ProtNLM"/>
    </source>
</evidence>
<keyword evidence="3" id="KW-1185">Reference proteome</keyword>
<evidence type="ECO:0000256" key="1">
    <source>
        <dbReference type="SAM" id="SignalP"/>
    </source>
</evidence>
<dbReference type="Proteomes" id="UP000035762">
    <property type="component" value="Unassembled WGS sequence"/>
</dbReference>
<evidence type="ECO:0000313" key="3">
    <source>
        <dbReference type="Proteomes" id="UP000035762"/>
    </source>
</evidence>
<evidence type="ECO:0000313" key="2">
    <source>
        <dbReference type="EMBL" id="CEG06834.1"/>
    </source>
</evidence>
<name>A0A090MMD8_AFIFE</name>
<protein>
    <recommendedName>
        <fullName evidence="4">DUF3551 domain-containing protein</fullName>
    </recommendedName>
</protein>
<dbReference type="OrthoDB" id="8255753at2"/>
<dbReference type="InterPro" id="IPR021937">
    <property type="entry name" value="DUF3551"/>
</dbReference>
<keyword evidence="1" id="KW-0732">Signal</keyword>
<dbReference type="EMBL" id="CCAZ020000001">
    <property type="protein sequence ID" value="CEG06834.1"/>
    <property type="molecule type" value="Genomic_DNA"/>
</dbReference>
<dbReference type="Pfam" id="PF12071">
    <property type="entry name" value="DUF3551"/>
    <property type="match status" value="1"/>
</dbReference>
<feature type="chain" id="PRO_5005414125" description="DUF3551 domain-containing protein" evidence="1">
    <location>
        <begin position="26"/>
        <end position="84"/>
    </location>
</feature>
<dbReference type="RefSeq" id="WP_009337542.1">
    <property type="nucleotide sequence ID" value="NZ_CCAZ020000001.1"/>
</dbReference>
<feature type="signal peptide" evidence="1">
    <location>
        <begin position="1"/>
        <end position="25"/>
    </location>
</feature>
<comment type="caution">
    <text evidence="2">The sequence shown here is derived from an EMBL/GenBank/DDBJ whole genome shotgun (WGS) entry which is preliminary data.</text>
</comment>
<dbReference type="AlphaFoldDB" id="A0A090MMD8"/>
<gene>
    <name evidence="2" type="ORF">BN961_00204</name>
</gene>
<proteinExistence type="predicted"/>
<organism evidence="2 3">
    <name type="scientific">Afipia felis</name>
    <name type="common">Cat scratch disease bacillus</name>
    <dbReference type="NCBI Taxonomy" id="1035"/>
    <lineage>
        <taxon>Bacteria</taxon>
        <taxon>Pseudomonadati</taxon>
        <taxon>Pseudomonadota</taxon>
        <taxon>Alphaproteobacteria</taxon>
        <taxon>Hyphomicrobiales</taxon>
        <taxon>Nitrobacteraceae</taxon>
        <taxon>Afipia</taxon>
    </lineage>
</organism>